<proteinExistence type="predicted"/>
<evidence type="ECO:0000313" key="1">
    <source>
        <dbReference type="EMBL" id="CAD7399935.1"/>
    </source>
</evidence>
<gene>
    <name evidence="1" type="ORF">TPSB3V08_LOCUS2382</name>
</gene>
<reference evidence="1" key="1">
    <citation type="submission" date="2020-11" db="EMBL/GenBank/DDBJ databases">
        <authorList>
            <person name="Tran Van P."/>
        </authorList>
    </citation>
    <scope>NUCLEOTIDE SEQUENCE</scope>
</reference>
<organism evidence="1">
    <name type="scientific">Timema poppense</name>
    <name type="common">Walking stick</name>
    <dbReference type="NCBI Taxonomy" id="170557"/>
    <lineage>
        <taxon>Eukaryota</taxon>
        <taxon>Metazoa</taxon>
        <taxon>Ecdysozoa</taxon>
        <taxon>Arthropoda</taxon>
        <taxon>Hexapoda</taxon>
        <taxon>Insecta</taxon>
        <taxon>Pterygota</taxon>
        <taxon>Neoptera</taxon>
        <taxon>Polyneoptera</taxon>
        <taxon>Phasmatodea</taxon>
        <taxon>Timematodea</taxon>
        <taxon>Timematoidea</taxon>
        <taxon>Timematidae</taxon>
        <taxon>Timema</taxon>
    </lineage>
</organism>
<name>A0A7R9CR55_TIMPO</name>
<accession>A0A7R9CR55</accession>
<dbReference type="EMBL" id="OD000940">
    <property type="protein sequence ID" value="CAD7399935.1"/>
    <property type="molecule type" value="Genomic_DNA"/>
</dbReference>
<dbReference type="AlphaFoldDB" id="A0A7R9CR55"/>
<protein>
    <submittedName>
        <fullName evidence="1">Uncharacterized protein</fullName>
    </submittedName>
</protein>
<sequence length="167" mass="17858">MTPVQGNQTQPDIVLPLSYPGIVSYSGVVTTYIVITLTNWGSPLSQGQHAALAQPATSALAKYNRLTEGVSTPAGNEARPRVCGYTDVVCDHLPPYEASPTPRLTRGVSTTNEQAYALSLTCGQTDLHGSLTMTQHFELRQGHLIGHTDRVGPLIPLISDVPHSITN</sequence>